<reference key="2">
    <citation type="submission" date="2011-03" db="EMBL/GenBank/DDBJ databases">
        <title>Complete genome sequence of the thermoacidophilic crenarchaeon Thermoproteus uzoniensis 768-20.</title>
        <authorList>
            <person name="Mardanov A.V."/>
            <person name="Gumerov V.M."/>
            <person name="Beletsky A.V."/>
            <person name="Prokofeva M.I."/>
            <person name="Bonch-Osmolovskaya E.A."/>
            <person name="Ravin N.V."/>
            <person name="Skryabin K.G."/>
        </authorList>
    </citation>
    <scope>NUCLEOTIDE SEQUENCE</scope>
    <source>
        <strain>768-20</strain>
    </source>
</reference>
<dbReference type="RefSeq" id="WP_013679095.1">
    <property type="nucleotide sequence ID" value="NC_015315.1"/>
</dbReference>
<dbReference type="EMBL" id="CP002590">
    <property type="protein sequence ID" value="AEA11759.1"/>
    <property type="molecule type" value="Genomic_DNA"/>
</dbReference>
<reference evidence="1 2" key="1">
    <citation type="journal article" date="2011" name="J. Bacteriol.">
        <title>Complete genome sequence of the thermoacidophilic crenarchaeon Thermoproteus uzoniensis 768-20.</title>
        <authorList>
            <person name="Mardanov A.V."/>
            <person name="Gumerov V.M."/>
            <person name="Beletsky A.V."/>
            <person name="Prokofeva M.I."/>
            <person name="Bonch-Osmolovskaya E.A."/>
            <person name="Ravin N.V."/>
            <person name="Skryabin K.G."/>
        </authorList>
    </citation>
    <scope>NUCLEOTIDE SEQUENCE [LARGE SCALE GENOMIC DNA]</scope>
    <source>
        <strain evidence="1 2">768-20</strain>
    </source>
</reference>
<name>F2L218_THEU7</name>
<organism evidence="1 2">
    <name type="scientific">Thermoproteus uzoniensis (strain 768-20)</name>
    <dbReference type="NCBI Taxonomy" id="999630"/>
    <lineage>
        <taxon>Archaea</taxon>
        <taxon>Thermoproteota</taxon>
        <taxon>Thermoprotei</taxon>
        <taxon>Thermoproteales</taxon>
        <taxon>Thermoproteaceae</taxon>
        <taxon>Thermoproteus</taxon>
    </lineage>
</organism>
<proteinExistence type="predicted"/>
<dbReference type="HOGENOM" id="CLU_1500360_0_0_2"/>
<evidence type="ECO:0000313" key="2">
    <source>
        <dbReference type="Proteomes" id="UP000008138"/>
    </source>
</evidence>
<dbReference type="AlphaFoldDB" id="F2L218"/>
<dbReference type="OrthoDB" id="43645at2157"/>
<protein>
    <submittedName>
        <fullName evidence="1">Uncharacterized protein</fullName>
    </submittedName>
</protein>
<gene>
    <name evidence="1" type="ordered locus">TUZN_0261</name>
</gene>
<dbReference type="STRING" id="999630.TUZN_0261"/>
<evidence type="ECO:0000313" key="1">
    <source>
        <dbReference type="EMBL" id="AEA11759.1"/>
    </source>
</evidence>
<dbReference type="eggNOG" id="arCOG03824">
    <property type="taxonomic scope" value="Archaea"/>
</dbReference>
<dbReference type="KEGG" id="tuz:TUZN_0261"/>
<accession>F2L218</accession>
<keyword evidence="2" id="KW-1185">Reference proteome</keyword>
<dbReference type="Proteomes" id="UP000008138">
    <property type="component" value="Chromosome"/>
</dbReference>
<dbReference type="GeneID" id="10359808"/>
<sequence length="179" mass="19784">MTAIPFYDIGEALVDGYFVDKISAKHERVLLVVSRSAAAQPGGPCVGPLPYGTVVELLREGYEEARRILAGAPLRRRGRLYFALIPLYSSGRYLSEIADYLTDLTSARILADLYERILARLSEGPRDVLCAPIEVRGDVVYLGGEANRAYTYLFRKDGRFREALLSLLEPRDAGGSVNV</sequence>